<name>A0A0A9FB05_ARUDO</name>
<sequence>MELLASPTASGTRVVEAVAPAFLADLLLRLLLLSSKLVLHHF</sequence>
<dbReference type="AlphaFoldDB" id="A0A0A9FB05"/>
<reference evidence="1" key="1">
    <citation type="submission" date="2014-09" db="EMBL/GenBank/DDBJ databases">
        <authorList>
            <person name="Magalhaes I.L.F."/>
            <person name="Oliveira U."/>
            <person name="Santos F.R."/>
            <person name="Vidigal T.H.D.A."/>
            <person name="Brescovit A.D."/>
            <person name="Santos A.J."/>
        </authorList>
    </citation>
    <scope>NUCLEOTIDE SEQUENCE</scope>
    <source>
        <tissue evidence="1">Shoot tissue taken approximately 20 cm above the soil surface</tissue>
    </source>
</reference>
<dbReference type="EMBL" id="GBRH01187696">
    <property type="protein sequence ID" value="JAE10200.1"/>
    <property type="molecule type" value="Transcribed_RNA"/>
</dbReference>
<organism evidence="1">
    <name type="scientific">Arundo donax</name>
    <name type="common">Giant reed</name>
    <name type="synonym">Donax arundinaceus</name>
    <dbReference type="NCBI Taxonomy" id="35708"/>
    <lineage>
        <taxon>Eukaryota</taxon>
        <taxon>Viridiplantae</taxon>
        <taxon>Streptophyta</taxon>
        <taxon>Embryophyta</taxon>
        <taxon>Tracheophyta</taxon>
        <taxon>Spermatophyta</taxon>
        <taxon>Magnoliopsida</taxon>
        <taxon>Liliopsida</taxon>
        <taxon>Poales</taxon>
        <taxon>Poaceae</taxon>
        <taxon>PACMAD clade</taxon>
        <taxon>Arundinoideae</taxon>
        <taxon>Arundineae</taxon>
        <taxon>Arundo</taxon>
    </lineage>
</organism>
<proteinExistence type="predicted"/>
<evidence type="ECO:0000313" key="1">
    <source>
        <dbReference type="EMBL" id="JAE10200.1"/>
    </source>
</evidence>
<reference evidence="1" key="2">
    <citation type="journal article" date="2015" name="Data Brief">
        <title>Shoot transcriptome of the giant reed, Arundo donax.</title>
        <authorList>
            <person name="Barrero R.A."/>
            <person name="Guerrero F.D."/>
            <person name="Moolhuijzen P."/>
            <person name="Goolsby J.A."/>
            <person name="Tidwell J."/>
            <person name="Bellgard S.E."/>
            <person name="Bellgard M.I."/>
        </authorList>
    </citation>
    <scope>NUCLEOTIDE SEQUENCE</scope>
    <source>
        <tissue evidence="1">Shoot tissue taken approximately 20 cm above the soil surface</tissue>
    </source>
</reference>
<accession>A0A0A9FB05</accession>
<protein>
    <submittedName>
        <fullName evidence="1">Uncharacterized protein</fullName>
    </submittedName>
</protein>